<dbReference type="AlphaFoldDB" id="A0A098BYQ2"/>
<keyword evidence="2" id="KW-1185">Reference proteome</keyword>
<evidence type="ECO:0000313" key="2">
    <source>
        <dbReference type="Proteomes" id="UP000032417"/>
    </source>
</evidence>
<sequence length="90" mass="10607">MLDNKKLLFTGKNKRKIAKEIIDKCKENIDDNLLTFDFISETNLRKRLVKRYRKAIFVEKLITVLQINYTDSHPLNEIIIIHYASIAESV</sequence>
<dbReference type="HOGENOM" id="CLU_2438293_0_0_10"/>
<dbReference type="STRING" id="1562970.ING2E5B_0521"/>
<reference evidence="1 2" key="1">
    <citation type="submission" date="2014-08" db="EMBL/GenBank/DDBJ databases">
        <authorList>
            <person name="Wibberg D."/>
        </authorList>
    </citation>
    <scope>NUCLEOTIDE SEQUENCE [LARGE SCALE GENOMIC DNA]</scope>
    <source>
        <strain evidence="2">ING2-E5B</strain>
    </source>
</reference>
<gene>
    <name evidence="1" type="ORF">ING2E5B_0521</name>
</gene>
<proteinExistence type="predicted"/>
<protein>
    <submittedName>
        <fullName evidence="1">Uncharacterized protein</fullName>
    </submittedName>
</protein>
<name>A0A098BYQ2_9BACT</name>
<accession>A0A098BYQ2</accession>
<evidence type="ECO:0000313" key="1">
    <source>
        <dbReference type="EMBL" id="CEA15288.1"/>
    </source>
</evidence>
<dbReference type="Proteomes" id="UP000032417">
    <property type="component" value="Chromosome 1"/>
</dbReference>
<dbReference type="EMBL" id="LN515532">
    <property type="protein sequence ID" value="CEA15288.1"/>
    <property type="molecule type" value="Genomic_DNA"/>
</dbReference>
<organism evidence="1 2">
    <name type="scientific">Fermentimonas caenicola</name>
    <dbReference type="NCBI Taxonomy" id="1562970"/>
    <lineage>
        <taxon>Bacteria</taxon>
        <taxon>Pseudomonadati</taxon>
        <taxon>Bacteroidota</taxon>
        <taxon>Bacteroidia</taxon>
        <taxon>Bacteroidales</taxon>
        <taxon>Dysgonomonadaceae</taxon>
        <taxon>Fermentimonas</taxon>
    </lineage>
</organism>
<dbReference type="KEGG" id="pbt:ING2E5B_0521"/>